<name>A0A806KF67_9BACT</name>
<accession>A0A806KF67</accession>
<sequence length="46" mass="5194">MAENARPVRNIQDEDGARKVFDEISQKGCLENFSGLKAVIVTWMLI</sequence>
<organism evidence="1">
    <name type="scientific">uncultured bacterium contig00026</name>
    <dbReference type="NCBI Taxonomy" id="1181515"/>
    <lineage>
        <taxon>Bacteria</taxon>
        <taxon>environmental samples</taxon>
    </lineage>
</organism>
<dbReference type="AlphaFoldDB" id="A0A806KF67"/>
<evidence type="ECO:0000313" key="1">
    <source>
        <dbReference type="EMBL" id="AGS51663.1"/>
    </source>
</evidence>
<dbReference type="EMBL" id="JQ844167">
    <property type="protein sequence ID" value="AGS51663.1"/>
    <property type="molecule type" value="Genomic_DNA"/>
</dbReference>
<reference evidence="1" key="1">
    <citation type="submission" date="2012-03" db="EMBL/GenBank/DDBJ databases">
        <title>Functional metagenomics reveals considerable lignocellulase gene clusters in the gut microbiome of a wood-feeding higher termite.</title>
        <authorList>
            <person name="Liu N."/>
        </authorList>
    </citation>
    <scope>NUCLEOTIDE SEQUENCE</scope>
</reference>
<proteinExistence type="predicted"/>
<protein>
    <submittedName>
        <fullName evidence="1">Uncharacterized protein</fullName>
    </submittedName>
</protein>